<dbReference type="EMBL" id="UINC01161988">
    <property type="protein sequence ID" value="SVD61487.1"/>
    <property type="molecule type" value="Genomic_DNA"/>
</dbReference>
<reference evidence="1" key="1">
    <citation type="submission" date="2018-05" db="EMBL/GenBank/DDBJ databases">
        <authorList>
            <person name="Lanie J.A."/>
            <person name="Ng W.-L."/>
            <person name="Kazmierczak K.M."/>
            <person name="Andrzejewski T.M."/>
            <person name="Davidsen T.M."/>
            <person name="Wayne K.J."/>
            <person name="Tettelin H."/>
            <person name="Glass J.I."/>
            <person name="Rusch D."/>
            <person name="Podicherti R."/>
            <person name="Tsui H.-C.T."/>
            <person name="Winkler M.E."/>
        </authorList>
    </citation>
    <scope>NUCLEOTIDE SEQUENCE</scope>
</reference>
<name>A0A382WRL0_9ZZZZ</name>
<dbReference type="AlphaFoldDB" id="A0A382WRL0"/>
<organism evidence="1">
    <name type="scientific">marine metagenome</name>
    <dbReference type="NCBI Taxonomy" id="408172"/>
    <lineage>
        <taxon>unclassified sequences</taxon>
        <taxon>metagenomes</taxon>
        <taxon>ecological metagenomes</taxon>
    </lineage>
</organism>
<accession>A0A382WRL0</accession>
<protein>
    <submittedName>
        <fullName evidence="1">Uncharacterized protein</fullName>
    </submittedName>
</protein>
<evidence type="ECO:0000313" key="1">
    <source>
        <dbReference type="EMBL" id="SVD61487.1"/>
    </source>
</evidence>
<sequence length="90" mass="10648">MAEMSKKKRNQYLVTMRWYVETEEELQPGGKESDEIILDIVRRRTKGTSSCKSCPTRNFENYAILKHHDFMGDKPIYMSTEQIVVDEEEK</sequence>
<gene>
    <name evidence="1" type="ORF">METZ01_LOCUS414341</name>
</gene>
<proteinExistence type="predicted"/>